<sequence length="288" mass="32592">MKSQDVAFWKEAINDEMDSIIGNNTWVFADLLPGCKPLGCKSIFKRKLKDKDVYMNQPQAFIMPGDKNKADRCVYRKFDESGKGVVIRLYVDDMLIFCTDQVQVNLAKEFLSIRFSIKDLGEADVIFVIRVKHEMSTPMDTNEKLRPNNGQTVSQLKYSRVIGCLMYVITCTRPSIAFIVAPGKEAEWLRNLILEIPMWSKPITPIFICCDSAATLAKAYSQIYNGKSRRLSVRHSMIRELIMNGVVSIEFVSSQQNLVDHLTMGLATNLVIKSVEGMSLKSNLVVEC</sequence>
<dbReference type="EMBL" id="BKCJ010000055">
    <property type="protein sequence ID" value="GEU29260.1"/>
    <property type="molecule type" value="Genomic_DNA"/>
</dbReference>
<reference evidence="1" key="1">
    <citation type="journal article" date="2019" name="Sci. Rep.">
        <title>Draft genome of Tanacetum cinerariifolium, the natural source of mosquito coil.</title>
        <authorList>
            <person name="Yamashiro T."/>
            <person name="Shiraishi A."/>
            <person name="Satake H."/>
            <person name="Nakayama K."/>
        </authorList>
    </citation>
    <scope>NUCLEOTIDE SEQUENCE</scope>
</reference>
<protein>
    <submittedName>
        <fullName evidence="1">Zinc finger, CCHC-type</fullName>
    </submittedName>
</protein>
<dbReference type="AlphaFoldDB" id="A0A699GI03"/>
<comment type="caution">
    <text evidence="1">The sequence shown here is derived from an EMBL/GenBank/DDBJ whole genome shotgun (WGS) entry which is preliminary data.</text>
</comment>
<name>A0A699GI03_TANCI</name>
<dbReference type="CDD" id="cd09272">
    <property type="entry name" value="RNase_HI_RT_Ty1"/>
    <property type="match status" value="1"/>
</dbReference>
<accession>A0A699GI03</accession>
<evidence type="ECO:0000313" key="1">
    <source>
        <dbReference type="EMBL" id="GEU29260.1"/>
    </source>
</evidence>
<gene>
    <name evidence="1" type="ORF">Tci_001238</name>
</gene>
<organism evidence="1">
    <name type="scientific">Tanacetum cinerariifolium</name>
    <name type="common">Dalmatian daisy</name>
    <name type="synonym">Chrysanthemum cinerariifolium</name>
    <dbReference type="NCBI Taxonomy" id="118510"/>
    <lineage>
        <taxon>Eukaryota</taxon>
        <taxon>Viridiplantae</taxon>
        <taxon>Streptophyta</taxon>
        <taxon>Embryophyta</taxon>
        <taxon>Tracheophyta</taxon>
        <taxon>Spermatophyta</taxon>
        <taxon>Magnoliopsida</taxon>
        <taxon>eudicotyledons</taxon>
        <taxon>Gunneridae</taxon>
        <taxon>Pentapetalae</taxon>
        <taxon>asterids</taxon>
        <taxon>campanulids</taxon>
        <taxon>Asterales</taxon>
        <taxon>Asteraceae</taxon>
        <taxon>Asteroideae</taxon>
        <taxon>Anthemideae</taxon>
        <taxon>Anthemidinae</taxon>
        <taxon>Tanacetum</taxon>
    </lineage>
</organism>
<proteinExistence type="predicted"/>